<protein>
    <submittedName>
        <fullName evidence="4">ZP domain-containing protein</fullName>
    </submittedName>
</protein>
<keyword evidence="1" id="KW-0812">Transmembrane</keyword>
<dbReference type="PROSITE" id="PS51034">
    <property type="entry name" value="ZP_2"/>
    <property type="match status" value="1"/>
</dbReference>
<accession>A0A183TW30</accession>
<evidence type="ECO:0000313" key="4">
    <source>
        <dbReference type="WBParaSite" id="TCNE_0000044901-mRNA-1"/>
    </source>
</evidence>
<keyword evidence="3" id="KW-1185">Reference proteome</keyword>
<evidence type="ECO:0000256" key="1">
    <source>
        <dbReference type="SAM" id="Phobius"/>
    </source>
</evidence>
<reference evidence="4" key="1">
    <citation type="submission" date="2016-06" db="UniProtKB">
        <authorList>
            <consortium name="WormBaseParasite"/>
        </authorList>
    </citation>
    <scope>IDENTIFICATION</scope>
</reference>
<dbReference type="AlphaFoldDB" id="A0A183TW30"/>
<proteinExistence type="predicted"/>
<sequence>LMPQIMGRVESVSQRLEAPLTAFRIDGSDQIEIACSVLICKEKCIQKARACHFSCALALPSDICESKRMRRSNGNNEDAVTIDRRLRVYVDGDPKGFPTSNNDLCVSLWIYAGTVAFLAFLLCVVISLACIRSKRQRRDLHMESM</sequence>
<dbReference type="InterPro" id="IPR001507">
    <property type="entry name" value="ZP_dom"/>
</dbReference>
<keyword evidence="1" id="KW-1133">Transmembrane helix</keyword>
<feature type="transmembrane region" description="Helical" evidence="1">
    <location>
        <begin position="108"/>
        <end position="131"/>
    </location>
</feature>
<feature type="domain" description="ZP" evidence="2">
    <location>
        <begin position="1"/>
        <end position="58"/>
    </location>
</feature>
<name>A0A183TW30_TOXCA</name>
<dbReference type="Proteomes" id="UP000050794">
    <property type="component" value="Unassembled WGS sequence"/>
</dbReference>
<evidence type="ECO:0000313" key="3">
    <source>
        <dbReference type="Proteomes" id="UP000050794"/>
    </source>
</evidence>
<dbReference type="WBParaSite" id="TCNE_0000044901-mRNA-1">
    <property type="protein sequence ID" value="TCNE_0000044901-mRNA-1"/>
    <property type="gene ID" value="TCNE_0000044901"/>
</dbReference>
<evidence type="ECO:0000259" key="2">
    <source>
        <dbReference type="PROSITE" id="PS51034"/>
    </source>
</evidence>
<organism evidence="3 4">
    <name type="scientific">Toxocara canis</name>
    <name type="common">Canine roundworm</name>
    <dbReference type="NCBI Taxonomy" id="6265"/>
    <lineage>
        <taxon>Eukaryota</taxon>
        <taxon>Metazoa</taxon>
        <taxon>Ecdysozoa</taxon>
        <taxon>Nematoda</taxon>
        <taxon>Chromadorea</taxon>
        <taxon>Rhabditida</taxon>
        <taxon>Spirurina</taxon>
        <taxon>Ascaridomorpha</taxon>
        <taxon>Ascaridoidea</taxon>
        <taxon>Toxocaridae</taxon>
        <taxon>Toxocara</taxon>
    </lineage>
</organism>
<keyword evidence="1" id="KW-0472">Membrane</keyword>